<dbReference type="InterPro" id="IPR001356">
    <property type="entry name" value="HD"/>
</dbReference>
<reference evidence="11" key="1">
    <citation type="submission" date="2019-08" db="EMBL/GenBank/DDBJ databases">
        <title>Reference gene set and small RNA set construction with multiple tissues from Davidia involucrata Baill.</title>
        <authorList>
            <person name="Yang H."/>
            <person name="Zhou C."/>
            <person name="Li G."/>
            <person name="Wang J."/>
            <person name="Gao P."/>
            <person name="Wang M."/>
            <person name="Wang R."/>
            <person name="Zhao Y."/>
        </authorList>
    </citation>
    <scope>NUCLEOTIDE SEQUENCE</scope>
    <source>
        <tissue evidence="11">Mixed with DoveR01_LX</tissue>
    </source>
</reference>
<evidence type="ECO:0000256" key="5">
    <source>
        <dbReference type="ARBA" id="ARBA00023155"/>
    </source>
</evidence>
<feature type="DNA-binding region" description="Homeobox" evidence="8">
    <location>
        <begin position="511"/>
        <end position="573"/>
    </location>
</feature>
<evidence type="ECO:0000256" key="1">
    <source>
        <dbReference type="ARBA" id="ARBA00004123"/>
    </source>
</evidence>
<keyword evidence="4 8" id="KW-0238">DNA-binding</keyword>
<dbReference type="EMBL" id="GHES01025484">
    <property type="protein sequence ID" value="MPA56043.1"/>
    <property type="molecule type" value="Transcribed_RNA"/>
</dbReference>
<evidence type="ECO:0000256" key="9">
    <source>
        <dbReference type="SAM" id="MobiDB-lite"/>
    </source>
</evidence>
<feature type="region of interest" description="Disordered" evidence="9">
    <location>
        <begin position="581"/>
        <end position="611"/>
    </location>
</feature>
<evidence type="ECO:0000256" key="8">
    <source>
        <dbReference type="PROSITE-ProRule" id="PRU00108"/>
    </source>
</evidence>
<name>A0A5B7ALU7_DAVIN</name>
<keyword evidence="7 8" id="KW-0539">Nucleus</keyword>
<organism evidence="11">
    <name type="scientific">Davidia involucrata</name>
    <name type="common">Dove tree</name>
    <dbReference type="NCBI Taxonomy" id="16924"/>
    <lineage>
        <taxon>Eukaryota</taxon>
        <taxon>Viridiplantae</taxon>
        <taxon>Streptophyta</taxon>
        <taxon>Embryophyta</taxon>
        <taxon>Tracheophyta</taxon>
        <taxon>Spermatophyta</taxon>
        <taxon>Magnoliopsida</taxon>
        <taxon>eudicotyledons</taxon>
        <taxon>Gunneridae</taxon>
        <taxon>Pentapetalae</taxon>
        <taxon>asterids</taxon>
        <taxon>Cornales</taxon>
        <taxon>Nyssaceae</taxon>
        <taxon>Davidia</taxon>
    </lineage>
</organism>
<dbReference type="Pfam" id="PF07526">
    <property type="entry name" value="POX"/>
    <property type="match status" value="1"/>
</dbReference>
<comment type="subcellular location">
    <subcellularLocation>
        <location evidence="1 8">Nucleus</location>
    </subcellularLocation>
</comment>
<evidence type="ECO:0000256" key="3">
    <source>
        <dbReference type="ARBA" id="ARBA00023015"/>
    </source>
</evidence>
<evidence type="ECO:0000256" key="6">
    <source>
        <dbReference type="ARBA" id="ARBA00023163"/>
    </source>
</evidence>
<dbReference type="AlphaFoldDB" id="A0A5B7ALU7"/>
<proteinExistence type="inferred from homology"/>
<dbReference type="PANTHER" id="PTHR11850">
    <property type="entry name" value="HOMEOBOX PROTEIN TRANSCRIPTION FACTORS"/>
    <property type="match status" value="1"/>
</dbReference>
<feature type="compositionally biased region" description="Basic and acidic residues" evidence="9">
    <location>
        <begin position="588"/>
        <end position="611"/>
    </location>
</feature>
<dbReference type="InterPro" id="IPR050224">
    <property type="entry name" value="TALE_homeobox"/>
</dbReference>
<dbReference type="InterPro" id="IPR006563">
    <property type="entry name" value="POX_dom"/>
</dbReference>
<dbReference type="CDD" id="cd00086">
    <property type="entry name" value="homeodomain"/>
    <property type="match status" value="1"/>
</dbReference>
<dbReference type="GO" id="GO:0006355">
    <property type="term" value="P:regulation of DNA-templated transcription"/>
    <property type="evidence" value="ECO:0007669"/>
    <property type="project" value="InterPro"/>
</dbReference>
<dbReference type="PROSITE" id="PS50071">
    <property type="entry name" value="HOMEOBOX_2"/>
    <property type="match status" value="1"/>
</dbReference>
<dbReference type="SMART" id="SM00389">
    <property type="entry name" value="HOX"/>
    <property type="match status" value="1"/>
</dbReference>
<feature type="domain" description="Homeobox" evidence="10">
    <location>
        <begin position="509"/>
        <end position="572"/>
    </location>
</feature>
<dbReference type="SMART" id="SM00574">
    <property type="entry name" value="POX"/>
    <property type="match status" value="1"/>
</dbReference>
<keyword evidence="6" id="KW-0804">Transcription</keyword>
<dbReference type="GO" id="GO:0005634">
    <property type="term" value="C:nucleus"/>
    <property type="evidence" value="ECO:0007669"/>
    <property type="project" value="UniProtKB-SubCell"/>
</dbReference>
<keyword evidence="3" id="KW-0805">Transcription regulation</keyword>
<sequence length="611" mass="68079">MHFNSLGSHNMTENDAFNMPINMAGRNPMIMDGIFSHVTSVSLAQSNSLDLNHQNPIMAGFPVPSMLQSEPINNFQADLHITNRFGIVDCDALVPRSIQLGRNTIRDPSLGSSSPVSNTEVQERFMDGTPISAASLATLLAARCGPNENLDNLATSAPSADPVEVLRTFVSNDYSDALKSSFATSMNCGYDGMLGEMNSKWDFNKFLAPPELARKVPGRAGFQPFQLMGNVDPNGWISSDNASVSTDSPSGSSKFSNELSLSLATCQPSVICGATIPDQCSEINCSAVTRPSLGERQVRSEQTSSNSKNRSLSFGSCRTVQLSQLLSGSRYLRAIQEILAAIASYSLENLDNMRYAACGIGTGANISLSSSCLAGRDHPMMGSDDFPDGDSRFEVQMDPVLRGQEIEAKKKQLMVLLQVVDDRYNQCLDEIHTVISAFHAATELDPHLHARFALQTISFLYKNLRERISNQILTMGAQFNRGTREEEGSFETPFVQKQWALQQLQKKDHQLWRPQRGLPERSVSVLRAWMFQNFLHPYPKDAEKHLLAVKSGLTRSQVSNWFINARVRLWKPMIEEMYSEMNRRKGRRSDEETDNNRRSHMSIDNRRFKIN</sequence>
<protein>
    <submittedName>
        <fullName evidence="11">Putative homeobox protein ATH1</fullName>
    </submittedName>
</protein>
<dbReference type="InterPro" id="IPR008422">
    <property type="entry name" value="KN_HD"/>
</dbReference>
<evidence type="ECO:0000256" key="4">
    <source>
        <dbReference type="ARBA" id="ARBA00023125"/>
    </source>
</evidence>
<dbReference type="InterPro" id="IPR009057">
    <property type="entry name" value="Homeodomain-like_sf"/>
</dbReference>
<keyword evidence="5 8" id="KW-0371">Homeobox</keyword>
<accession>A0A5B7ALU7</accession>
<evidence type="ECO:0000256" key="2">
    <source>
        <dbReference type="ARBA" id="ARBA00006454"/>
    </source>
</evidence>
<evidence type="ECO:0000256" key="7">
    <source>
        <dbReference type="ARBA" id="ARBA00023242"/>
    </source>
</evidence>
<dbReference type="Pfam" id="PF05920">
    <property type="entry name" value="Homeobox_KN"/>
    <property type="match status" value="1"/>
</dbReference>
<comment type="similarity">
    <text evidence="2">Belongs to the TALE/BELL homeobox family.</text>
</comment>
<evidence type="ECO:0000313" key="11">
    <source>
        <dbReference type="EMBL" id="MPA56043.1"/>
    </source>
</evidence>
<gene>
    <name evidence="11" type="ORF">Din_025484</name>
</gene>
<dbReference type="Gene3D" id="1.10.10.60">
    <property type="entry name" value="Homeodomain-like"/>
    <property type="match status" value="1"/>
</dbReference>
<dbReference type="GO" id="GO:0003677">
    <property type="term" value="F:DNA binding"/>
    <property type="evidence" value="ECO:0007669"/>
    <property type="project" value="UniProtKB-UniRule"/>
</dbReference>
<evidence type="ECO:0000259" key="10">
    <source>
        <dbReference type="PROSITE" id="PS50071"/>
    </source>
</evidence>
<dbReference type="SUPFAM" id="SSF46689">
    <property type="entry name" value="Homeodomain-like"/>
    <property type="match status" value="1"/>
</dbReference>